<accession>A0ABQ4BH99</accession>
<comment type="caution">
    <text evidence="2">The sequence shown here is derived from an EMBL/GenBank/DDBJ whole genome shotgun (WGS) entry which is preliminary data.</text>
</comment>
<evidence type="ECO:0000313" key="3">
    <source>
        <dbReference type="Proteomes" id="UP000624709"/>
    </source>
</evidence>
<feature type="region of interest" description="Disordered" evidence="1">
    <location>
        <begin position="168"/>
        <end position="198"/>
    </location>
</feature>
<evidence type="ECO:0000256" key="1">
    <source>
        <dbReference type="SAM" id="MobiDB-lite"/>
    </source>
</evidence>
<keyword evidence="3" id="KW-1185">Reference proteome</keyword>
<name>A0ABQ4BH99_9ACTN</name>
<protein>
    <submittedName>
        <fullName evidence="2">Uncharacterized protein</fullName>
    </submittedName>
</protein>
<dbReference type="EMBL" id="BOMS01000094">
    <property type="protein sequence ID" value="GIE70023.1"/>
    <property type="molecule type" value="Genomic_DNA"/>
</dbReference>
<evidence type="ECO:0000313" key="2">
    <source>
        <dbReference type="EMBL" id="GIE70023.1"/>
    </source>
</evidence>
<dbReference type="Proteomes" id="UP000624709">
    <property type="component" value="Unassembled WGS sequence"/>
</dbReference>
<gene>
    <name evidence="2" type="ORF">Apa02nite_061310</name>
</gene>
<proteinExistence type="predicted"/>
<reference evidence="2 3" key="1">
    <citation type="submission" date="2021-01" db="EMBL/GenBank/DDBJ databases">
        <title>Whole genome shotgun sequence of Actinoplanes palleronii NBRC 14916.</title>
        <authorList>
            <person name="Komaki H."/>
            <person name="Tamura T."/>
        </authorList>
    </citation>
    <scope>NUCLEOTIDE SEQUENCE [LARGE SCALE GENOMIC DNA]</scope>
    <source>
        <strain evidence="2 3">NBRC 14916</strain>
    </source>
</reference>
<organism evidence="2 3">
    <name type="scientific">Actinoplanes palleronii</name>
    <dbReference type="NCBI Taxonomy" id="113570"/>
    <lineage>
        <taxon>Bacteria</taxon>
        <taxon>Bacillati</taxon>
        <taxon>Actinomycetota</taxon>
        <taxon>Actinomycetes</taxon>
        <taxon>Micromonosporales</taxon>
        <taxon>Micromonosporaceae</taxon>
        <taxon>Actinoplanes</taxon>
    </lineage>
</organism>
<sequence length="235" mass="24007">MPVLPASEVVVTQPGHRSPPRPALLAGVFLLVLSSTVTVWWTSRADAGRPEAARAGLLAAISALSGAEAIHYRSASADLTVDAQGNAAGVLTVGGKRVKLRGKTNARVPVDLVTPRTLADRLRVAARGATTAGPKTSIAGVDAWPIALPSGTVYISAAAPHHVLRLEQAGPRASLKTDPKTDPKTGGNTGANTGLSPLRAVPTAAPIVDLGGTGPIDIAEPTAAQLKEFQSLINR</sequence>